<reference evidence="1" key="1">
    <citation type="submission" date="2020-04" db="EMBL/GenBank/DDBJ databases">
        <authorList>
            <person name="Chiriac C."/>
            <person name="Salcher M."/>
            <person name="Ghai R."/>
            <person name="Kavagutti S V."/>
        </authorList>
    </citation>
    <scope>NUCLEOTIDE SEQUENCE</scope>
</reference>
<sequence length="842" mass="89303">MKSELINSYTEVKQKTDRDVRQLGVLASDRYEADSTASQTVINLPFTISQTTETKRGFQLFIDGQLLREGVSNDYQFTTITNAVSSQVTLNIAIPAGKNIIALKVGGYQDLFPNPSSVTATLNADVNQPHKMALAAFQPFVAKTFVTAPSTTIVNRAQVEAGSLKAIAGVERIPCRSIVQSRTEFGSAGEPVYELDSKDSRIRFIGVWTQTSAASGSQIYSASVVSYAEIIFYGTGLNLLTVNDSALNYSYGITVDGGVESTLAASGISNILSNRNYNPNTLTNITSGLTLGWHTVKIRPTNASYTLYFSSIEILNQRTDLAVLAGVAYGGAKQETLASLSTSAFNAGVTGARGARVVKYLQNNVISQAVTSVNAAAAYMISTDHTNEEVVRKINFREFGAQRSDDFSTLSTLRAAVFTLDDGTTTLIGDSAVGTDGVGVAGNGTGNFVTLTFVGTGLDIISGIVATATSQILIDGISVAASNLYFNTIGTWKICSGLPYGTHTVKFLNTSNATSPRFNDFIIYQPKKPSIPSGAVEISDYNVMADFITSSSSANGFVPVGTLRKELSVRESTLTGTWGMAIDGASGLFESGWSNAATVAASTVSYTFYGTGFEWRGIGASTQVNNATLTIDTLAPNTTNFPTSVTSLLQTSTGATFTASTGVLAGTNAANNKMRIQVSGLALGLHTIKWTTNSTAGFYCDAIDVITPIHINTTSTKIGSLSLIDRRAFSPIIDKPDVIDLAKAKAWVVFDSTNSKILSSMNVSAVLKTGTGQYTIFFVKPFKNNNYAATNGGQIQESQIGANGIRIPSACDIILRNSAGTASDSVFNTQVFFGELESEDEI</sequence>
<organism evidence="1">
    <name type="scientific">uncultured Caudovirales phage</name>
    <dbReference type="NCBI Taxonomy" id="2100421"/>
    <lineage>
        <taxon>Viruses</taxon>
        <taxon>Duplodnaviria</taxon>
        <taxon>Heunggongvirae</taxon>
        <taxon>Uroviricota</taxon>
        <taxon>Caudoviricetes</taxon>
        <taxon>Peduoviridae</taxon>
        <taxon>Maltschvirus</taxon>
        <taxon>Maltschvirus maltsch</taxon>
    </lineage>
</organism>
<name>A0A6J5KTK6_9CAUD</name>
<proteinExistence type="predicted"/>
<accession>A0A6J5KTK6</accession>
<dbReference type="Gene3D" id="2.60.120.260">
    <property type="entry name" value="Galactose-binding domain-like"/>
    <property type="match status" value="2"/>
</dbReference>
<dbReference type="EMBL" id="LR796189">
    <property type="protein sequence ID" value="CAB4125818.1"/>
    <property type="molecule type" value="Genomic_DNA"/>
</dbReference>
<gene>
    <name evidence="1" type="ORF">UFOVP53_240</name>
</gene>
<evidence type="ECO:0000313" key="1">
    <source>
        <dbReference type="EMBL" id="CAB4125818.1"/>
    </source>
</evidence>
<protein>
    <submittedName>
        <fullName evidence="1">Uncharacterized protein</fullName>
    </submittedName>
</protein>